<feature type="compositionally biased region" description="Basic and acidic residues" evidence="1">
    <location>
        <begin position="43"/>
        <end position="58"/>
    </location>
</feature>
<feature type="region of interest" description="Disordered" evidence="1">
    <location>
        <begin position="22"/>
        <end position="58"/>
    </location>
</feature>
<name>A0AA38GIX1_TAXCH</name>
<evidence type="ECO:0000313" key="3">
    <source>
        <dbReference type="Proteomes" id="UP000824469"/>
    </source>
</evidence>
<proteinExistence type="predicted"/>
<evidence type="ECO:0000313" key="2">
    <source>
        <dbReference type="EMBL" id="KAH9322643.1"/>
    </source>
</evidence>
<protein>
    <submittedName>
        <fullName evidence="2">Uncharacterized protein</fullName>
    </submittedName>
</protein>
<keyword evidence="3" id="KW-1185">Reference proteome</keyword>
<feature type="non-terminal residue" evidence="2">
    <location>
        <position position="58"/>
    </location>
</feature>
<dbReference type="EMBL" id="JAHRHJ020000003">
    <property type="protein sequence ID" value="KAH9322643.1"/>
    <property type="molecule type" value="Genomic_DNA"/>
</dbReference>
<reference evidence="2 3" key="1">
    <citation type="journal article" date="2021" name="Nat. Plants">
        <title>The Taxus genome provides insights into paclitaxel biosynthesis.</title>
        <authorList>
            <person name="Xiong X."/>
            <person name="Gou J."/>
            <person name="Liao Q."/>
            <person name="Li Y."/>
            <person name="Zhou Q."/>
            <person name="Bi G."/>
            <person name="Li C."/>
            <person name="Du R."/>
            <person name="Wang X."/>
            <person name="Sun T."/>
            <person name="Guo L."/>
            <person name="Liang H."/>
            <person name="Lu P."/>
            <person name="Wu Y."/>
            <person name="Zhang Z."/>
            <person name="Ro D.K."/>
            <person name="Shang Y."/>
            <person name="Huang S."/>
            <person name="Yan J."/>
        </authorList>
    </citation>
    <scope>NUCLEOTIDE SEQUENCE [LARGE SCALE GENOMIC DNA]</scope>
    <source>
        <strain evidence="2">Ta-2019</strain>
    </source>
</reference>
<dbReference type="Proteomes" id="UP000824469">
    <property type="component" value="Unassembled WGS sequence"/>
</dbReference>
<accession>A0AA38GIX1</accession>
<dbReference type="AlphaFoldDB" id="A0AA38GIX1"/>
<gene>
    <name evidence="2" type="ORF">KI387_017282</name>
</gene>
<evidence type="ECO:0000256" key="1">
    <source>
        <dbReference type="SAM" id="MobiDB-lite"/>
    </source>
</evidence>
<sequence length="58" mass="7112">MIKEIKFIEKIAHLRAQVKKKRVKTSFLGQRQEDQDQEQNQDQETREHCQSNWKDEQQ</sequence>
<comment type="caution">
    <text evidence="2">The sequence shown here is derived from an EMBL/GenBank/DDBJ whole genome shotgun (WGS) entry which is preliminary data.</text>
</comment>
<organism evidence="2 3">
    <name type="scientific">Taxus chinensis</name>
    <name type="common">Chinese yew</name>
    <name type="synonym">Taxus wallichiana var. chinensis</name>
    <dbReference type="NCBI Taxonomy" id="29808"/>
    <lineage>
        <taxon>Eukaryota</taxon>
        <taxon>Viridiplantae</taxon>
        <taxon>Streptophyta</taxon>
        <taxon>Embryophyta</taxon>
        <taxon>Tracheophyta</taxon>
        <taxon>Spermatophyta</taxon>
        <taxon>Pinopsida</taxon>
        <taxon>Pinidae</taxon>
        <taxon>Conifers II</taxon>
        <taxon>Cupressales</taxon>
        <taxon>Taxaceae</taxon>
        <taxon>Taxus</taxon>
    </lineage>
</organism>
<feature type="non-terminal residue" evidence="2">
    <location>
        <position position="1"/>
    </location>
</feature>